<reference evidence="2 3" key="1">
    <citation type="journal article" date="2007" name="Int. J. Syst. Evol. Microbiol.">
        <title>Natronorubrum sulfidifaciens sp. nov., an extremely haloalkaliphilic archaeon isolated from Aiding salt lake in Xin-Jiang, China.</title>
        <authorList>
            <person name="Cui H.L."/>
            <person name="Tohty D."/>
            <person name="Liu H.C."/>
            <person name="Liu S.J."/>
            <person name="Oren A."/>
            <person name="Zhou P.J."/>
        </authorList>
    </citation>
    <scope>NUCLEOTIDE SEQUENCE [LARGE SCALE GENOMIC DNA]</scope>
    <source>
        <strain evidence="2 3">7-3</strain>
        <plasmid evidence="2">unnamed3</plasmid>
    </source>
</reference>
<dbReference type="Proteomes" id="UP000326170">
    <property type="component" value="Plasmid unnamed3"/>
</dbReference>
<dbReference type="OrthoDB" id="222305at2157"/>
<evidence type="ECO:0000313" key="2">
    <source>
        <dbReference type="EMBL" id="QFU84946.1"/>
    </source>
</evidence>
<keyword evidence="1" id="KW-1133">Transmembrane helix</keyword>
<accession>A0A5P9P9Z6</accession>
<dbReference type="GeneID" id="42303484"/>
<dbReference type="EMBL" id="CP045491">
    <property type="protein sequence ID" value="QFU84946.1"/>
    <property type="molecule type" value="Genomic_DNA"/>
</dbReference>
<gene>
    <name evidence="2" type="ORF">GCU68_20710</name>
</gene>
<feature type="transmembrane region" description="Helical" evidence="1">
    <location>
        <begin position="12"/>
        <end position="35"/>
    </location>
</feature>
<dbReference type="KEGG" id="nas:GCU68_20710"/>
<dbReference type="InterPro" id="IPR006311">
    <property type="entry name" value="TAT_signal"/>
</dbReference>
<proteinExistence type="predicted"/>
<protein>
    <recommendedName>
        <fullName evidence="4">SipW-cognate class signal peptide</fullName>
    </recommendedName>
</protein>
<keyword evidence="3" id="KW-1185">Reference proteome</keyword>
<organism evidence="2 3">
    <name type="scientific">Natronorubrum aibiense</name>
    <dbReference type="NCBI Taxonomy" id="348826"/>
    <lineage>
        <taxon>Archaea</taxon>
        <taxon>Methanobacteriati</taxon>
        <taxon>Methanobacteriota</taxon>
        <taxon>Stenosarchaea group</taxon>
        <taxon>Halobacteria</taxon>
        <taxon>Halobacteriales</taxon>
        <taxon>Natrialbaceae</taxon>
        <taxon>Natronorubrum</taxon>
    </lineage>
</organism>
<dbReference type="PROSITE" id="PS51318">
    <property type="entry name" value="TAT"/>
    <property type="match status" value="1"/>
</dbReference>
<evidence type="ECO:0008006" key="4">
    <source>
        <dbReference type="Google" id="ProtNLM"/>
    </source>
</evidence>
<evidence type="ECO:0000313" key="3">
    <source>
        <dbReference type="Proteomes" id="UP000326170"/>
    </source>
</evidence>
<dbReference type="RefSeq" id="WP_152944503.1">
    <property type="nucleotide sequence ID" value="NZ_CP045491.1"/>
</dbReference>
<keyword evidence="1" id="KW-0812">Transmembrane</keyword>
<dbReference type="AlphaFoldDB" id="A0A5P9P9Z6"/>
<sequence>MTDEMNSISRRNVLAGLGTIGVGGALVGAGTGAFFSDKETFKDNRLVAGALDLKVDWQEHYSDWSDDELDDGDDGELDITMEDPSDDSYVGFPTQAEEYLLWVHESDVDQFMMNTAIEAFPDTNNDGIQDLPSGWTNPDSDNYFCNVAADIPNVLESSWRTNNTIGGEPNPQTTNPGDPLINISDVKPGDFGELTLSFHLCDNPGYVWLTGKLRDAAENGLTEPEEKDPDEMEGVVELLDEILVQFWLDNSDEGDAEPGDNIYQDEEPLLFPEPLTLREALALLENSNDGLGIPIGPEMDSTGNGGILTPGICPEEPYDSVENSQDVFSDGTNRQRVNPFCSDFGLVEALRVESEDLPDEGTETYTTPYGDIQITTSDTGTITSWETDATPDGELDDEDGFCVSKVIVKGGQPSAGSANIYSYDADSDGSSGDEGMFTTPSEQDISNVKFCVDLREQPNGDGGRECYENSTTQYVGFSWWLPVDHANEIQTDSVEFDIGFYTEQCRHNDGTGMRESPIGVEGQKDE</sequence>
<keyword evidence="1" id="KW-0472">Membrane</keyword>
<evidence type="ECO:0000256" key="1">
    <source>
        <dbReference type="SAM" id="Phobius"/>
    </source>
</evidence>
<name>A0A5P9P9Z6_9EURY</name>
<geneLocation type="plasmid" evidence="2 3">
    <name>unnamed3</name>
</geneLocation>
<keyword evidence="2" id="KW-0614">Plasmid</keyword>